<accession>A0A086QE16</accession>
<dbReference type="EMBL" id="AEYJ02000352">
    <property type="protein sequence ID" value="KFH10848.1"/>
    <property type="molecule type" value="Genomic_DNA"/>
</dbReference>
<evidence type="ECO:0000313" key="1">
    <source>
        <dbReference type="EMBL" id="KFH10848.1"/>
    </source>
</evidence>
<name>A0A086QE16_TOXGO</name>
<organism evidence="1 2">
    <name type="scientific">Toxoplasma gondii VAND</name>
    <dbReference type="NCBI Taxonomy" id="933077"/>
    <lineage>
        <taxon>Eukaryota</taxon>
        <taxon>Sar</taxon>
        <taxon>Alveolata</taxon>
        <taxon>Apicomplexa</taxon>
        <taxon>Conoidasida</taxon>
        <taxon>Coccidia</taxon>
        <taxon>Eucoccidiorida</taxon>
        <taxon>Eimeriorina</taxon>
        <taxon>Sarcocystidae</taxon>
        <taxon>Toxoplasma</taxon>
    </lineage>
</organism>
<proteinExistence type="predicted"/>
<reference evidence="1 2" key="1">
    <citation type="submission" date="2014-08" db="EMBL/GenBank/DDBJ databases">
        <authorList>
            <person name="Sibley D."/>
            <person name="Venepally P."/>
            <person name="Karamycheva S."/>
            <person name="Hadjithomas M."/>
            <person name="Khan A."/>
            <person name="Brunk B."/>
            <person name="Roos D."/>
            <person name="Caler E."/>
            <person name="Lorenzi H."/>
        </authorList>
    </citation>
    <scope>NUCLEOTIDE SEQUENCE [LARGE SCALE GENOMIC DNA]</scope>
    <source>
        <strain evidence="1 2">VAND</strain>
    </source>
</reference>
<evidence type="ECO:0000313" key="2">
    <source>
        <dbReference type="Proteomes" id="UP000028840"/>
    </source>
</evidence>
<protein>
    <submittedName>
        <fullName evidence="1">Uncharacterized protein</fullName>
    </submittedName>
</protein>
<reference evidence="1 2" key="2">
    <citation type="journal article" date="2015" name="Eukaryot. Cell">
        <title>Genetic mapping reveals that sinefungin resistance in Toxoplasma gondii is controlled by a putative amino acid transporter locus that can be used as a negative selectable marker.</title>
        <authorList>
            <person name="Behnke M.S."/>
            <person name="Khan A."/>
            <person name="Sibley L.D."/>
        </authorList>
    </citation>
    <scope>NUCLEOTIDE SEQUENCE [LARGE SCALE GENOMIC DNA]</scope>
    <source>
        <strain evidence="1 2">VAND</strain>
    </source>
</reference>
<gene>
    <name evidence="1" type="ORF">TGVAND_259840</name>
</gene>
<dbReference type="VEuPathDB" id="ToxoDB:TGVAND_259840"/>
<comment type="caution">
    <text evidence="1">The sequence shown here is derived from an EMBL/GenBank/DDBJ whole genome shotgun (WGS) entry which is preliminary data.</text>
</comment>
<dbReference type="Proteomes" id="UP000028840">
    <property type="component" value="Unassembled WGS sequence"/>
</dbReference>
<sequence>MTENTDDPETELQERLKEKVAAPSALLSRRLQSLKLRWRVRLLRPFVQGSRCSSRQLQRKGRLCWSSFARVVAFCATPRKAPSPLFPARAYATTRVVSSLSRMQRLPPCPLRLSLLRGKGQVTRRQEATQLRSRKRRHLRPFLSPRFSSCSLRPHRRISARLSLLLGLCRSRRSPRRRSPGPPDRLARLVI</sequence>
<dbReference type="AlphaFoldDB" id="A0A086QE16"/>